<dbReference type="EMBL" id="ML179037">
    <property type="protein sequence ID" value="THV07485.1"/>
    <property type="molecule type" value="Genomic_DNA"/>
</dbReference>
<accession>A0A4S8MWE4</accession>
<evidence type="ECO:0000313" key="2">
    <source>
        <dbReference type="EMBL" id="THV07485.1"/>
    </source>
</evidence>
<dbReference type="AlphaFoldDB" id="A0A4S8MWE4"/>
<evidence type="ECO:0008006" key="4">
    <source>
        <dbReference type="Google" id="ProtNLM"/>
    </source>
</evidence>
<evidence type="ECO:0000256" key="1">
    <source>
        <dbReference type="SAM" id="SignalP"/>
    </source>
</evidence>
<gene>
    <name evidence="2" type="ORF">K435DRAFT_259156</name>
</gene>
<dbReference type="Proteomes" id="UP000297245">
    <property type="component" value="Unassembled WGS sequence"/>
</dbReference>
<keyword evidence="1" id="KW-0732">Signal</keyword>
<proteinExistence type="predicted"/>
<reference evidence="2 3" key="1">
    <citation type="journal article" date="2019" name="Nat. Ecol. Evol.">
        <title>Megaphylogeny resolves global patterns of mushroom evolution.</title>
        <authorList>
            <person name="Varga T."/>
            <person name="Krizsan K."/>
            <person name="Foldi C."/>
            <person name="Dima B."/>
            <person name="Sanchez-Garcia M."/>
            <person name="Sanchez-Ramirez S."/>
            <person name="Szollosi G.J."/>
            <person name="Szarkandi J.G."/>
            <person name="Papp V."/>
            <person name="Albert L."/>
            <person name="Andreopoulos W."/>
            <person name="Angelini C."/>
            <person name="Antonin V."/>
            <person name="Barry K.W."/>
            <person name="Bougher N.L."/>
            <person name="Buchanan P."/>
            <person name="Buyck B."/>
            <person name="Bense V."/>
            <person name="Catcheside P."/>
            <person name="Chovatia M."/>
            <person name="Cooper J."/>
            <person name="Damon W."/>
            <person name="Desjardin D."/>
            <person name="Finy P."/>
            <person name="Geml J."/>
            <person name="Haridas S."/>
            <person name="Hughes K."/>
            <person name="Justo A."/>
            <person name="Karasinski D."/>
            <person name="Kautmanova I."/>
            <person name="Kiss B."/>
            <person name="Kocsube S."/>
            <person name="Kotiranta H."/>
            <person name="LaButti K.M."/>
            <person name="Lechner B.E."/>
            <person name="Liimatainen K."/>
            <person name="Lipzen A."/>
            <person name="Lukacs Z."/>
            <person name="Mihaltcheva S."/>
            <person name="Morgado L.N."/>
            <person name="Niskanen T."/>
            <person name="Noordeloos M.E."/>
            <person name="Ohm R.A."/>
            <person name="Ortiz-Santana B."/>
            <person name="Ovrebo C."/>
            <person name="Racz N."/>
            <person name="Riley R."/>
            <person name="Savchenko A."/>
            <person name="Shiryaev A."/>
            <person name="Soop K."/>
            <person name="Spirin V."/>
            <person name="Szebenyi C."/>
            <person name="Tomsovsky M."/>
            <person name="Tulloss R.E."/>
            <person name="Uehling J."/>
            <person name="Grigoriev I.V."/>
            <person name="Vagvolgyi C."/>
            <person name="Papp T."/>
            <person name="Martin F.M."/>
            <person name="Miettinen O."/>
            <person name="Hibbett D.S."/>
            <person name="Nagy L.G."/>
        </authorList>
    </citation>
    <scope>NUCLEOTIDE SEQUENCE [LARGE SCALE GENOMIC DNA]</scope>
    <source>
        <strain evidence="2 3">CBS 962.96</strain>
    </source>
</reference>
<sequence>MSTRLLSMFLQLAQFSLRVPEDSQCSCGISCTSVLGKTFVLMRLMYQVASTNTPIPAAPSGVVNPAATDVKSNSIGPATLMPLMTRSISWRSNHRMKTLTSKCIFGITLVERRFVLPQKKVLHWSELSR</sequence>
<protein>
    <recommendedName>
        <fullName evidence="4">Secreted protein</fullName>
    </recommendedName>
</protein>
<feature type="signal peptide" evidence="1">
    <location>
        <begin position="1"/>
        <end position="18"/>
    </location>
</feature>
<feature type="chain" id="PRO_5020848565" description="Secreted protein" evidence="1">
    <location>
        <begin position="19"/>
        <end position="129"/>
    </location>
</feature>
<keyword evidence="3" id="KW-1185">Reference proteome</keyword>
<name>A0A4S8MWE4_DENBC</name>
<evidence type="ECO:0000313" key="3">
    <source>
        <dbReference type="Proteomes" id="UP000297245"/>
    </source>
</evidence>
<organism evidence="2 3">
    <name type="scientific">Dendrothele bispora (strain CBS 962.96)</name>
    <dbReference type="NCBI Taxonomy" id="1314807"/>
    <lineage>
        <taxon>Eukaryota</taxon>
        <taxon>Fungi</taxon>
        <taxon>Dikarya</taxon>
        <taxon>Basidiomycota</taxon>
        <taxon>Agaricomycotina</taxon>
        <taxon>Agaricomycetes</taxon>
        <taxon>Agaricomycetidae</taxon>
        <taxon>Agaricales</taxon>
        <taxon>Agaricales incertae sedis</taxon>
        <taxon>Dendrothele</taxon>
    </lineage>
</organism>